<dbReference type="InterPro" id="IPR032466">
    <property type="entry name" value="Metal_Hydrolase"/>
</dbReference>
<gene>
    <name evidence="1" type="ORF">METZ01_LOCUS229320</name>
</gene>
<proteinExistence type="predicted"/>
<feature type="non-terminal residue" evidence="1">
    <location>
        <position position="50"/>
    </location>
</feature>
<dbReference type="EMBL" id="UINC01056435">
    <property type="protein sequence ID" value="SVB76466.1"/>
    <property type="molecule type" value="Genomic_DNA"/>
</dbReference>
<dbReference type="AlphaFoldDB" id="A0A382GMX1"/>
<evidence type="ECO:0008006" key="2">
    <source>
        <dbReference type="Google" id="ProtNLM"/>
    </source>
</evidence>
<dbReference type="Gene3D" id="3.20.20.140">
    <property type="entry name" value="Metal-dependent hydrolases"/>
    <property type="match status" value="1"/>
</dbReference>
<accession>A0A382GMX1</accession>
<name>A0A382GMX1_9ZZZZ</name>
<sequence length="50" mass="5529">MKEIPVCKAPDPNTLRPNYIAPANACDSHCHIFGPGDKYPYAPNRSYTPP</sequence>
<reference evidence="1" key="1">
    <citation type="submission" date="2018-05" db="EMBL/GenBank/DDBJ databases">
        <authorList>
            <person name="Lanie J.A."/>
            <person name="Ng W.-L."/>
            <person name="Kazmierczak K.M."/>
            <person name="Andrzejewski T.M."/>
            <person name="Davidsen T.M."/>
            <person name="Wayne K.J."/>
            <person name="Tettelin H."/>
            <person name="Glass J.I."/>
            <person name="Rusch D."/>
            <person name="Podicherti R."/>
            <person name="Tsui H.-C.T."/>
            <person name="Winkler M.E."/>
        </authorList>
    </citation>
    <scope>NUCLEOTIDE SEQUENCE</scope>
</reference>
<evidence type="ECO:0000313" key="1">
    <source>
        <dbReference type="EMBL" id="SVB76466.1"/>
    </source>
</evidence>
<organism evidence="1">
    <name type="scientific">marine metagenome</name>
    <dbReference type="NCBI Taxonomy" id="408172"/>
    <lineage>
        <taxon>unclassified sequences</taxon>
        <taxon>metagenomes</taxon>
        <taxon>ecological metagenomes</taxon>
    </lineage>
</organism>
<dbReference type="SUPFAM" id="SSF51556">
    <property type="entry name" value="Metallo-dependent hydrolases"/>
    <property type="match status" value="1"/>
</dbReference>
<protein>
    <recommendedName>
        <fullName evidence="2">Amidohydrolase-related domain-containing protein</fullName>
    </recommendedName>
</protein>